<dbReference type="EMBL" id="CP028918">
    <property type="protein sequence ID" value="AWB49169.1"/>
    <property type="molecule type" value="Genomic_DNA"/>
</dbReference>
<dbReference type="Gene3D" id="3.10.180.10">
    <property type="entry name" value="2,3-Dihydroxybiphenyl 1,2-Dioxygenase, domain 1"/>
    <property type="match status" value="2"/>
</dbReference>
<proteinExistence type="predicted"/>
<dbReference type="GO" id="GO:0046872">
    <property type="term" value="F:metal ion binding"/>
    <property type="evidence" value="ECO:0007669"/>
    <property type="project" value="UniProtKB-KW"/>
</dbReference>
<dbReference type="PANTHER" id="PTHR43279:SF1">
    <property type="entry name" value="CATECHOL-2,3-DIOXYGENASE"/>
    <property type="match status" value="1"/>
</dbReference>
<reference evidence="3 4" key="1">
    <citation type="submission" date="2018-04" db="EMBL/GenBank/DDBJ databases">
        <title>Genome sequencing of Gemmobacter.</title>
        <authorList>
            <person name="Yi H."/>
            <person name="Baek M.-G."/>
        </authorList>
    </citation>
    <scope>NUCLEOTIDE SEQUENCE [LARGE SCALE GENOMIC DNA]</scope>
    <source>
        <strain evidence="3 4">HYN0069</strain>
    </source>
</reference>
<dbReference type="InterPro" id="IPR018146">
    <property type="entry name" value="Glyoxalase_1_CS"/>
</dbReference>
<gene>
    <name evidence="3" type="ORF">HYN69_12230</name>
</gene>
<evidence type="ECO:0000256" key="1">
    <source>
        <dbReference type="ARBA" id="ARBA00022723"/>
    </source>
</evidence>
<dbReference type="GO" id="GO:0004462">
    <property type="term" value="F:lactoylglutathione lyase activity"/>
    <property type="evidence" value="ECO:0007669"/>
    <property type="project" value="InterPro"/>
</dbReference>
<dbReference type="InterPro" id="IPR029068">
    <property type="entry name" value="Glyas_Bleomycin-R_OHBP_Dase"/>
</dbReference>
<evidence type="ECO:0000313" key="4">
    <source>
        <dbReference type="Proteomes" id="UP000244496"/>
    </source>
</evidence>
<dbReference type="SUPFAM" id="SSF54593">
    <property type="entry name" value="Glyoxalase/Bleomycin resistance protein/Dihydroxybiphenyl dioxygenase"/>
    <property type="match status" value="2"/>
</dbReference>
<name>A0A2S0UMX6_9RHOB</name>
<keyword evidence="4" id="KW-1185">Reference proteome</keyword>
<dbReference type="AlphaFoldDB" id="A0A2S0UMX6"/>
<protein>
    <submittedName>
        <fullName evidence="3">Glyoxalase</fullName>
    </submittedName>
</protein>
<dbReference type="InterPro" id="IPR004360">
    <property type="entry name" value="Glyas_Fos-R_dOase_dom"/>
</dbReference>
<dbReference type="KEGG" id="geh:HYN69_12230"/>
<dbReference type="Pfam" id="PF00903">
    <property type="entry name" value="Glyoxalase"/>
    <property type="match status" value="2"/>
</dbReference>
<evidence type="ECO:0000259" key="2">
    <source>
        <dbReference type="PROSITE" id="PS51819"/>
    </source>
</evidence>
<organism evidence="3 4">
    <name type="scientific">Paragemmobacter aquarius</name>
    <dbReference type="NCBI Taxonomy" id="2169400"/>
    <lineage>
        <taxon>Bacteria</taxon>
        <taxon>Pseudomonadati</taxon>
        <taxon>Pseudomonadota</taxon>
        <taxon>Alphaproteobacteria</taxon>
        <taxon>Rhodobacterales</taxon>
        <taxon>Paracoccaceae</taxon>
        <taxon>Paragemmobacter</taxon>
    </lineage>
</organism>
<dbReference type="InterPro" id="IPR037523">
    <property type="entry name" value="VOC_core"/>
</dbReference>
<dbReference type="OrthoDB" id="9792626at2"/>
<accession>A0A2S0UMX6</accession>
<feature type="domain" description="VOC" evidence="2">
    <location>
        <begin position="9"/>
        <end position="125"/>
    </location>
</feature>
<sequence length="262" mass="27883">MSTAAAPFEIGTVRLVVNDLAKVADFYISALGLEKLGGDGSHARLGVGGRTLVELIADPAARRSSKREAGLFHTAFLLPARADLGAWVHHAFDRRLQVQGASDHLVSEALYLADPEGNGIEIYTDRPRERWTGADGKIKMSTDPLDIDDLAAAARGPWRGAPEGTVVGHIHLQVGDVAQAEAFYRDRLGFPVMAHYPGAAFYGSGGYHHHIATNVWSSRGAGARTYGTGLAGFSILADSPPAETEVTDPWGMAITFEPKVAA</sequence>
<evidence type="ECO:0000313" key="3">
    <source>
        <dbReference type="EMBL" id="AWB49169.1"/>
    </source>
</evidence>
<feature type="domain" description="VOC" evidence="2">
    <location>
        <begin position="166"/>
        <end position="262"/>
    </location>
</feature>
<dbReference type="PROSITE" id="PS00934">
    <property type="entry name" value="GLYOXALASE_I_1"/>
    <property type="match status" value="1"/>
</dbReference>
<dbReference type="PROSITE" id="PS51819">
    <property type="entry name" value="VOC"/>
    <property type="match status" value="2"/>
</dbReference>
<keyword evidence="1" id="KW-0479">Metal-binding</keyword>
<dbReference type="PANTHER" id="PTHR43279">
    <property type="entry name" value="CATECHOL-2,3-DIOXYGENASE"/>
    <property type="match status" value="1"/>
</dbReference>
<dbReference type="RefSeq" id="WP_108435986.1">
    <property type="nucleotide sequence ID" value="NZ_CP028918.1"/>
</dbReference>
<dbReference type="Proteomes" id="UP000244496">
    <property type="component" value="Chromosome"/>
</dbReference>